<dbReference type="AlphaFoldDB" id="A0A1I6EX67"/>
<dbReference type="Proteomes" id="UP000198583">
    <property type="component" value="Unassembled WGS sequence"/>
</dbReference>
<gene>
    <name evidence="2" type="ORF">SAMN04488564_106124</name>
</gene>
<protein>
    <submittedName>
        <fullName evidence="2">Uncharacterized protein</fullName>
    </submittedName>
</protein>
<keyword evidence="3" id="KW-1185">Reference proteome</keyword>
<organism evidence="2 3">
    <name type="scientific">Lentzea waywayandensis</name>
    <dbReference type="NCBI Taxonomy" id="84724"/>
    <lineage>
        <taxon>Bacteria</taxon>
        <taxon>Bacillati</taxon>
        <taxon>Actinomycetota</taxon>
        <taxon>Actinomycetes</taxon>
        <taxon>Pseudonocardiales</taxon>
        <taxon>Pseudonocardiaceae</taxon>
        <taxon>Lentzea</taxon>
    </lineage>
</organism>
<feature type="transmembrane region" description="Helical" evidence="1">
    <location>
        <begin position="199"/>
        <end position="218"/>
    </location>
</feature>
<feature type="transmembrane region" description="Helical" evidence="1">
    <location>
        <begin position="148"/>
        <end position="167"/>
    </location>
</feature>
<dbReference type="STRING" id="84724.SAMN04488564_106124"/>
<feature type="transmembrane region" description="Helical" evidence="1">
    <location>
        <begin position="9"/>
        <end position="29"/>
    </location>
</feature>
<reference evidence="3" key="1">
    <citation type="submission" date="2016-10" db="EMBL/GenBank/DDBJ databases">
        <authorList>
            <person name="Varghese N."/>
            <person name="Submissions S."/>
        </authorList>
    </citation>
    <scope>NUCLEOTIDE SEQUENCE [LARGE SCALE GENOMIC DNA]</scope>
    <source>
        <strain evidence="3">DSM 44232</strain>
    </source>
</reference>
<sequence>MFTNWHRPLLVNTALMLGLALVAAFGIFLDDRELLGEPIWLKPLKFGLAFALYSGTLSWLLSTFTRARRFASWMGTAFAIAAFAEVAAITTQAARGTFSHFNTSTDSITLLATQVFTNGVAVLFLVQLAIVALALLQRDGDRGLKRAVRAGLAMATYGMVVPVYFLATEVHQRTVVDANGREIVMYQGHGIGEAGDFRVPHFVGLHAVQVLLVVLFALRRMDEGRRARLITVAALGYAGLLAFVTWQASSGHALLPW</sequence>
<accession>A0A1I6EX67</accession>
<dbReference type="EMBL" id="FOYL01000006">
    <property type="protein sequence ID" value="SFR22285.1"/>
    <property type="molecule type" value="Genomic_DNA"/>
</dbReference>
<keyword evidence="1" id="KW-1133">Transmembrane helix</keyword>
<name>A0A1I6EX67_9PSEU</name>
<feature type="transmembrane region" description="Helical" evidence="1">
    <location>
        <begin position="73"/>
        <end position="95"/>
    </location>
</feature>
<keyword evidence="1" id="KW-0472">Membrane</keyword>
<dbReference type="RefSeq" id="WP_093598394.1">
    <property type="nucleotide sequence ID" value="NZ_FOYL01000006.1"/>
</dbReference>
<evidence type="ECO:0000313" key="3">
    <source>
        <dbReference type="Proteomes" id="UP000198583"/>
    </source>
</evidence>
<feature type="transmembrane region" description="Helical" evidence="1">
    <location>
        <begin position="44"/>
        <end position="61"/>
    </location>
</feature>
<evidence type="ECO:0000313" key="2">
    <source>
        <dbReference type="EMBL" id="SFR22285.1"/>
    </source>
</evidence>
<dbReference type="OrthoDB" id="343560at2"/>
<keyword evidence="1" id="KW-0812">Transmembrane</keyword>
<proteinExistence type="predicted"/>
<feature type="transmembrane region" description="Helical" evidence="1">
    <location>
        <begin position="230"/>
        <end position="248"/>
    </location>
</feature>
<evidence type="ECO:0000256" key="1">
    <source>
        <dbReference type="SAM" id="Phobius"/>
    </source>
</evidence>
<feature type="transmembrane region" description="Helical" evidence="1">
    <location>
        <begin position="115"/>
        <end position="136"/>
    </location>
</feature>